<accession>A0ABQ5AZS4</accession>
<proteinExistence type="predicted"/>
<evidence type="ECO:0000313" key="1">
    <source>
        <dbReference type="EMBL" id="GJT07960.1"/>
    </source>
</evidence>
<gene>
    <name evidence="1" type="ORF">Tco_0842422</name>
</gene>
<keyword evidence="2" id="KW-1185">Reference proteome</keyword>
<evidence type="ECO:0000313" key="2">
    <source>
        <dbReference type="Proteomes" id="UP001151760"/>
    </source>
</evidence>
<dbReference type="Proteomes" id="UP001151760">
    <property type="component" value="Unassembled WGS sequence"/>
</dbReference>
<protein>
    <submittedName>
        <fullName evidence="1">Uncharacterized protein</fullName>
    </submittedName>
</protein>
<organism evidence="1 2">
    <name type="scientific">Tanacetum coccineum</name>
    <dbReference type="NCBI Taxonomy" id="301880"/>
    <lineage>
        <taxon>Eukaryota</taxon>
        <taxon>Viridiplantae</taxon>
        <taxon>Streptophyta</taxon>
        <taxon>Embryophyta</taxon>
        <taxon>Tracheophyta</taxon>
        <taxon>Spermatophyta</taxon>
        <taxon>Magnoliopsida</taxon>
        <taxon>eudicotyledons</taxon>
        <taxon>Gunneridae</taxon>
        <taxon>Pentapetalae</taxon>
        <taxon>asterids</taxon>
        <taxon>campanulids</taxon>
        <taxon>Asterales</taxon>
        <taxon>Asteraceae</taxon>
        <taxon>Asteroideae</taxon>
        <taxon>Anthemideae</taxon>
        <taxon>Anthemidinae</taxon>
        <taxon>Tanacetum</taxon>
    </lineage>
</organism>
<name>A0ABQ5AZS4_9ASTR</name>
<reference evidence="1" key="2">
    <citation type="submission" date="2022-01" db="EMBL/GenBank/DDBJ databases">
        <authorList>
            <person name="Yamashiro T."/>
            <person name="Shiraishi A."/>
            <person name="Satake H."/>
            <person name="Nakayama K."/>
        </authorList>
    </citation>
    <scope>NUCLEOTIDE SEQUENCE</scope>
</reference>
<sequence>MLRVIGEGVSLEVGGEDLGFNSNEEEVVPKVDYVSLVDRVFDSAFGGDGEEDVVMGEGVPWKDLILKEIDDDKKNGEDKWCLGFRVFTWTSHGNWEFPSPSPSVRMPPVMNNNALGLGTMYSLFEVIGGMHHQLGRSKVVLCLINFNPELLKDNCLMKGFKQVESWVLLNQLCRVLLSCCLQNHLDERPNIHSLPLKLGVECPPYLSHSLHPALYIVIWKICSECSDSGSDLCIKESATTSLVSVICHPVKVRAGCCLEADASDSLGFIELWSSAFGGGLADPEAAESYLLLFVDLPWFDPAEGPSSSSSSSSSSLSCFLLWSFTLSATSLSMASSSAIKRPISILSRSTLLLKLMEVRNSSSMGSGLVHQETHVILQSHESSSGLYFMAPGTQRFRFQFLFLFESVVDEDFMDHLLYVSSSGREEDRSGNGLLVLHSNLRPFPFPNYFMQGWGVAFDLWIPDCYSFQQVPELMWQNAGSIPDWRTGSSSSL</sequence>
<reference evidence="1" key="1">
    <citation type="journal article" date="2022" name="Int. J. Mol. Sci.">
        <title>Draft Genome of Tanacetum Coccineum: Genomic Comparison of Closely Related Tanacetum-Family Plants.</title>
        <authorList>
            <person name="Yamashiro T."/>
            <person name="Shiraishi A."/>
            <person name="Nakayama K."/>
            <person name="Satake H."/>
        </authorList>
    </citation>
    <scope>NUCLEOTIDE SEQUENCE</scope>
</reference>
<comment type="caution">
    <text evidence="1">The sequence shown here is derived from an EMBL/GenBank/DDBJ whole genome shotgun (WGS) entry which is preliminary data.</text>
</comment>
<dbReference type="EMBL" id="BQNB010012792">
    <property type="protein sequence ID" value="GJT07960.1"/>
    <property type="molecule type" value="Genomic_DNA"/>
</dbReference>